<dbReference type="STRING" id="337701.SAMN05444398_1114"/>
<dbReference type="InterPro" id="IPR037069">
    <property type="entry name" value="AcylCoA_DH/ox_N_sf"/>
</dbReference>
<dbReference type="PROSITE" id="PS00073">
    <property type="entry name" value="ACYL_COA_DH_2"/>
    <property type="match status" value="1"/>
</dbReference>
<dbReference type="InterPro" id="IPR009100">
    <property type="entry name" value="AcylCoA_DH/oxidase_NM_dom_sf"/>
</dbReference>
<dbReference type="Proteomes" id="UP000183974">
    <property type="component" value="Unassembled WGS sequence"/>
</dbReference>
<dbReference type="Pfam" id="PF00441">
    <property type="entry name" value="Acyl-CoA_dh_1"/>
    <property type="match status" value="1"/>
</dbReference>
<keyword evidence="5" id="KW-0560">Oxidoreductase</keyword>
<dbReference type="Pfam" id="PF02770">
    <property type="entry name" value="Acyl-CoA_dh_M"/>
    <property type="match status" value="1"/>
</dbReference>
<feature type="domain" description="Acyl-CoA oxidase/dehydrogenase middle" evidence="7">
    <location>
        <begin position="125"/>
        <end position="221"/>
    </location>
</feature>
<evidence type="ECO:0000259" key="6">
    <source>
        <dbReference type="Pfam" id="PF00441"/>
    </source>
</evidence>
<protein>
    <submittedName>
        <fullName evidence="9">Acyl-CoA dehydrogenase</fullName>
    </submittedName>
</protein>
<dbReference type="InterPro" id="IPR006089">
    <property type="entry name" value="Acyl-CoA_DH_CS"/>
</dbReference>
<dbReference type="InterPro" id="IPR013786">
    <property type="entry name" value="AcylCoA_DH/ox_N"/>
</dbReference>
<dbReference type="InterPro" id="IPR009075">
    <property type="entry name" value="AcylCo_DH/oxidase_C"/>
</dbReference>
<dbReference type="Pfam" id="PF02771">
    <property type="entry name" value="Acyl-CoA_dh_N"/>
    <property type="match status" value="1"/>
</dbReference>
<dbReference type="PANTHER" id="PTHR43884">
    <property type="entry name" value="ACYL-COA DEHYDROGENASE"/>
    <property type="match status" value="1"/>
</dbReference>
<dbReference type="InterPro" id="IPR046373">
    <property type="entry name" value="Acyl-CoA_Oxase/DH_mid-dom_sf"/>
</dbReference>
<dbReference type="GO" id="GO:0003995">
    <property type="term" value="F:acyl-CoA dehydrogenase activity"/>
    <property type="evidence" value="ECO:0007669"/>
    <property type="project" value="InterPro"/>
</dbReference>
<dbReference type="GO" id="GO:0050660">
    <property type="term" value="F:flavin adenine dinucleotide binding"/>
    <property type="evidence" value="ECO:0007669"/>
    <property type="project" value="InterPro"/>
</dbReference>
<dbReference type="AlphaFoldDB" id="A0A1M7GLJ0"/>
<evidence type="ECO:0000259" key="8">
    <source>
        <dbReference type="Pfam" id="PF02771"/>
    </source>
</evidence>
<evidence type="ECO:0000256" key="4">
    <source>
        <dbReference type="ARBA" id="ARBA00022827"/>
    </source>
</evidence>
<evidence type="ECO:0000256" key="5">
    <source>
        <dbReference type="RuleBase" id="RU362125"/>
    </source>
</evidence>
<proteinExistence type="inferred from homology"/>
<comment type="similarity">
    <text evidence="2 5">Belongs to the acyl-CoA dehydrogenase family.</text>
</comment>
<dbReference type="InterPro" id="IPR036250">
    <property type="entry name" value="AcylCo_DH-like_C"/>
</dbReference>
<evidence type="ECO:0000259" key="7">
    <source>
        <dbReference type="Pfam" id="PF02770"/>
    </source>
</evidence>
<keyword evidence="10" id="KW-1185">Reference proteome</keyword>
<name>A0A1M7GLJ0_9RHOB</name>
<dbReference type="EMBL" id="FRBR01000011">
    <property type="protein sequence ID" value="SHM17130.1"/>
    <property type="molecule type" value="Genomic_DNA"/>
</dbReference>
<feature type="domain" description="Acyl-CoA dehydrogenase/oxidase C-terminal" evidence="6">
    <location>
        <begin position="235"/>
        <end position="386"/>
    </location>
</feature>
<dbReference type="Gene3D" id="1.20.140.10">
    <property type="entry name" value="Butyryl-CoA Dehydrogenase, subunit A, domain 3"/>
    <property type="match status" value="1"/>
</dbReference>
<gene>
    <name evidence="9" type="ORF">SAMN05444398_1114</name>
</gene>
<keyword evidence="4 5" id="KW-0274">FAD</keyword>
<dbReference type="Gene3D" id="2.40.110.10">
    <property type="entry name" value="Butyryl-CoA Dehydrogenase, subunit A, domain 2"/>
    <property type="match status" value="1"/>
</dbReference>
<dbReference type="FunFam" id="1.20.140.10:FF:000012">
    <property type="entry name" value="Acyl-CoA dehydrogenase fadE12"/>
    <property type="match status" value="1"/>
</dbReference>
<reference evidence="9 10" key="1">
    <citation type="submission" date="2016-11" db="EMBL/GenBank/DDBJ databases">
        <authorList>
            <person name="Jaros S."/>
            <person name="Januszkiewicz K."/>
            <person name="Wedrychowicz H."/>
        </authorList>
    </citation>
    <scope>NUCLEOTIDE SEQUENCE [LARGE SCALE GENOMIC DNA]</scope>
    <source>
        <strain evidence="9 10">DSM 29589</strain>
    </source>
</reference>
<dbReference type="CDD" id="cd00567">
    <property type="entry name" value="ACAD"/>
    <property type="match status" value="1"/>
</dbReference>
<comment type="cofactor">
    <cofactor evidence="1 5">
        <name>FAD</name>
        <dbReference type="ChEBI" id="CHEBI:57692"/>
    </cofactor>
</comment>
<sequence length="393" mass="43764">MMDALDPPLEGTLKDVLEATKNVTRQFPEEYYRELDRTDGYPHEFIKVAMEAGLGAVMVPEEYGGMGLGAREASVVVEEIHRSGGTGSMIHGQLFMMGILARHGSEDQKKGILPKVADGSVRLQSFSVTEPNAGTDTSKIQTRARRGGKGWIIKGQKVWTSRMDHTDYFIVFARTSEAPEGKPFRGLSCFLVDKREVDPKQLTTRKIPAMFNHHTYEVWYDNMEIPEDSLIGEEGKGFYYLLDGLNAERVMIAAECVGDGKWFIEKAVNYSKEREIFGRPIGQNQGVQFPIARGYANLMAADALRWKAAEQFDTGADASATGANANMAKMLASEAAWDLGFHCQQTHGGFGLAVEYDIERKVRENRVFQIAPISTNMVLNYIGQHVLGMPRSY</sequence>
<dbReference type="InterPro" id="IPR006091">
    <property type="entry name" value="Acyl-CoA_Oxase/DH_mid-dom"/>
</dbReference>
<dbReference type="SUPFAM" id="SSF56645">
    <property type="entry name" value="Acyl-CoA dehydrogenase NM domain-like"/>
    <property type="match status" value="1"/>
</dbReference>
<dbReference type="Gene3D" id="1.10.540.10">
    <property type="entry name" value="Acyl-CoA dehydrogenase/oxidase, N-terminal domain"/>
    <property type="match status" value="1"/>
</dbReference>
<dbReference type="RefSeq" id="WP_073035833.1">
    <property type="nucleotide sequence ID" value="NZ_BMLR01000012.1"/>
</dbReference>
<evidence type="ECO:0000256" key="3">
    <source>
        <dbReference type="ARBA" id="ARBA00022630"/>
    </source>
</evidence>
<evidence type="ECO:0000256" key="2">
    <source>
        <dbReference type="ARBA" id="ARBA00009347"/>
    </source>
</evidence>
<evidence type="ECO:0000313" key="10">
    <source>
        <dbReference type="Proteomes" id="UP000183974"/>
    </source>
</evidence>
<organism evidence="9 10">
    <name type="scientific">Roseovarius pacificus</name>
    <dbReference type="NCBI Taxonomy" id="337701"/>
    <lineage>
        <taxon>Bacteria</taxon>
        <taxon>Pseudomonadati</taxon>
        <taxon>Pseudomonadota</taxon>
        <taxon>Alphaproteobacteria</taxon>
        <taxon>Rhodobacterales</taxon>
        <taxon>Roseobacteraceae</taxon>
        <taxon>Roseovarius</taxon>
    </lineage>
</organism>
<accession>A0A1M7GLJ0</accession>
<dbReference type="SUPFAM" id="SSF47203">
    <property type="entry name" value="Acyl-CoA dehydrogenase C-terminal domain-like"/>
    <property type="match status" value="1"/>
</dbReference>
<keyword evidence="3 5" id="KW-0285">Flavoprotein</keyword>
<dbReference type="PANTHER" id="PTHR43884:SF12">
    <property type="entry name" value="ISOVALERYL-COA DEHYDROGENASE, MITOCHONDRIAL-RELATED"/>
    <property type="match status" value="1"/>
</dbReference>
<evidence type="ECO:0000256" key="1">
    <source>
        <dbReference type="ARBA" id="ARBA00001974"/>
    </source>
</evidence>
<evidence type="ECO:0000313" key="9">
    <source>
        <dbReference type="EMBL" id="SHM17130.1"/>
    </source>
</evidence>
<feature type="domain" description="Acyl-CoA dehydrogenase/oxidase N-terminal" evidence="8">
    <location>
        <begin position="17"/>
        <end position="119"/>
    </location>
</feature>
<dbReference type="PIRSF" id="PIRSF016578">
    <property type="entry name" value="HsaA"/>
    <property type="match status" value="1"/>
</dbReference>